<dbReference type="EMBL" id="UINC01026476">
    <property type="protein sequence ID" value="SVB03999.1"/>
    <property type="molecule type" value="Genomic_DNA"/>
</dbReference>
<organism evidence="1">
    <name type="scientific">marine metagenome</name>
    <dbReference type="NCBI Taxonomy" id="408172"/>
    <lineage>
        <taxon>unclassified sequences</taxon>
        <taxon>metagenomes</taxon>
        <taxon>ecological metagenomes</taxon>
    </lineage>
</organism>
<dbReference type="AlphaFoldDB" id="A0A382ARG1"/>
<evidence type="ECO:0008006" key="2">
    <source>
        <dbReference type="Google" id="ProtNLM"/>
    </source>
</evidence>
<protein>
    <recommendedName>
        <fullName evidence="2">Dihydrodipicolinate synthase family protein</fullName>
    </recommendedName>
</protein>
<dbReference type="InterPro" id="IPR013785">
    <property type="entry name" value="Aldolase_TIM"/>
</dbReference>
<accession>A0A382ARG1</accession>
<reference evidence="1" key="1">
    <citation type="submission" date="2018-05" db="EMBL/GenBank/DDBJ databases">
        <authorList>
            <person name="Lanie J.A."/>
            <person name="Ng W.-L."/>
            <person name="Kazmierczak K.M."/>
            <person name="Andrzejewski T.M."/>
            <person name="Davidsen T.M."/>
            <person name="Wayne K.J."/>
            <person name="Tettelin H."/>
            <person name="Glass J.I."/>
            <person name="Rusch D."/>
            <person name="Podicherti R."/>
            <person name="Tsui H.-C.T."/>
            <person name="Winkler M.E."/>
        </authorList>
    </citation>
    <scope>NUCLEOTIDE SEQUENCE</scope>
</reference>
<dbReference type="Pfam" id="PF06187">
    <property type="entry name" value="DUF993"/>
    <property type="match status" value="1"/>
</dbReference>
<dbReference type="Gene3D" id="3.20.20.70">
    <property type="entry name" value="Aldolase class I"/>
    <property type="match status" value="1"/>
</dbReference>
<dbReference type="InterPro" id="IPR009334">
    <property type="entry name" value="DUF993"/>
</dbReference>
<evidence type="ECO:0000313" key="1">
    <source>
        <dbReference type="EMBL" id="SVB03999.1"/>
    </source>
</evidence>
<proteinExistence type="predicted"/>
<name>A0A382ARG1_9ZZZZ</name>
<gene>
    <name evidence="1" type="ORF">METZ01_LOCUS156853</name>
</gene>
<sequence length="387" mass="43621">MSATIIKLPNGRIINLNNGSLDHFKEKLDKIGIVRPVRQVWASPHIVMKNSYEALAHSFNYPGAVEEIEENIDFSTTIKIRKYLINNGFAIAEAMDTAQRFLIGWTIAKKLIKKTSNISGNIKFIAGASYDNISDPKNIDSICEAVIYQANIISDCGGIPIILPIPFLSKESYSSDKYIQVYKSLIDGINSQVYLHWLGEMFLPGLKGYFPENSFECVMAIDREKILGVKLSLLDPVQEIIIRNKLANYNQVVLTGDDLNFCNMIVGDEYGFSHALLGIFDAIALPAGIAFQYLAHGLEEEFFTLMHPCEVLSRMIFEQPTQHYKAGLSFLSWLDGRQENSMLVNREDLCRTKEHFLSLVDQAAVANIFSNPKCVVERFSAWLDLNF</sequence>